<comment type="subcellular location">
    <subcellularLocation>
        <location evidence="1">Plastid</location>
        <location evidence="1">Chloroplast</location>
    </subcellularLocation>
</comment>
<organism evidence="5 6">
    <name type="scientific">Micromonas commoda (strain RCC299 / NOUM17 / CCMP2709)</name>
    <name type="common">Picoplanktonic green alga</name>
    <dbReference type="NCBI Taxonomy" id="296587"/>
    <lineage>
        <taxon>Eukaryota</taxon>
        <taxon>Viridiplantae</taxon>
        <taxon>Chlorophyta</taxon>
        <taxon>Mamiellophyceae</taxon>
        <taxon>Mamiellales</taxon>
        <taxon>Mamiellaceae</taxon>
        <taxon>Micromonas</taxon>
    </lineage>
</organism>
<evidence type="ECO:0000256" key="4">
    <source>
        <dbReference type="SAM" id="MobiDB-lite"/>
    </source>
</evidence>
<keyword evidence="6" id="KW-1185">Reference proteome</keyword>
<dbReference type="InterPro" id="IPR022796">
    <property type="entry name" value="Chloroa_b-bind"/>
</dbReference>
<proteinExistence type="predicted"/>
<dbReference type="EMBL" id="CP001330">
    <property type="protein sequence ID" value="ACO66164.1"/>
    <property type="molecule type" value="Genomic_DNA"/>
</dbReference>
<dbReference type="GeneID" id="8247634"/>
<accession>C1EE36</accession>
<dbReference type="OrthoDB" id="513190at2759"/>
<feature type="region of interest" description="Disordered" evidence="4">
    <location>
        <begin position="17"/>
        <end position="88"/>
    </location>
</feature>
<protein>
    <submittedName>
        <fullName evidence="5">Uncharacterized protein</fullName>
    </submittedName>
</protein>
<gene>
    <name evidence="5" type="ORF">MICPUN_62486</name>
</gene>
<evidence type="ECO:0000256" key="1">
    <source>
        <dbReference type="ARBA" id="ARBA00004229"/>
    </source>
</evidence>
<dbReference type="Pfam" id="PF00504">
    <property type="entry name" value="Chloroa_b-bind"/>
    <property type="match status" value="1"/>
</dbReference>
<dbReference type="AlphaFoldDB" id="C1EE36"/>
<evidence type="ECO:0000256" key="2">
    <source>
        <dbReference type="ARBA" id="ARBA00022528"/>
    </source>
</evidence>
<evidence type="ECO:0000256" key="3">
    <source>
        <dbReference type="ARBA" id="ARBA00022640"/>
    </source>
</evidence>
<dbReference type="Gene3D" id="1.10.3460.10">
    <property type="entry name" value="Chlorophyll a/b binding protein domain"/>
    <property type="match status" value="1"/>
</dbReference>
<dbReference type="Proteomes" id="UP000002009">
    <property type="component" value="Chromosome 11"/>
</dbReference>
<keyword evidence="3" id="KW-0934">Plastid</keyword>
<dbReference type="SUPFAM" id="SSF103511">
    <property type="entry name" value="Chlorophyll a-b binding protein"/>
    <property type="match status" value="2"/>
</dbReference>
<keyword evidence="2" id="KW-0150">Chloroplast</keyword>
<feature type="compositionally biased region" description="Low complexity" evidence="4">
    <location>
        <begin position="68"/>
        <end position="85"/>
    </location>
</feature>
<dbReference type="RefSeq" id="XP_002504906.1">
    <property type="nucleotide sequence ID" value="XM_002504860.1"/>
</dbReference>
<dbReference type="GO" id="GO:0009507">
    <property type="term" value="C:chloroplast"/>
    <property type="evidence" value="ECO:0007669"/>
    <property type="project" value="UniProtKB-SubCell"/>
</dbReference>
<evidence type="ECO:0000313" key="6">
    <source>
        <dbReference type="Proteomes" id="UP000002009"/>
    </source>
</evidence>
<dbReference type="OMA" id="LAPMIMA"/>
<sequence>MHTFAARSVLPGASLGSLAPRAVRGSGRTRAPASIVAMAGRKKRKEKSRRKENEGGSAPAPAAPAPAAPAQSPAAASAPAPAAPAGRARDNEIDWAEIERNNEQARAAMGAPSTPAPAGDGLLERAFSADAQLLFAVDGCVPEVVNGRVAMFGFFTAALTEIFTGKSFTTQLAYNLSHGVSFTIASLVIAGTLAPMIMADPKETPYEGTGFAKWRPEPRAKAGRQYLCDPRSIDTTGLPGRDTPLGRLGFGATAETWNGRAAMVGLMLTFLIEGATHHGIFRG</sequence>
<name>C1EE36_MICCC</name>
<dbReference type="KEGG" id="mis:MICPUN_62486"/>
<reference evidence="5 6" key="1">
    <citation type="journal article" date="2009" name="Science">
        <title>Green evolution and dynamic adaptations revealed by genomes of the marine picoeukaryotes Micromonas.</title>
        <authorList>
            <person name="Worden A.Z."/>
            <person name="Lee J.H."/>
            <person name="Mock T."/>
            <person name="Rouze P."/>
            <person name="Simmons M.P."/>
            <person name="Aerts A.L."/>
            <person name="Allen A.E."/>
            <person name="Cuvelier M.L."/>
            <person name="Derelle E."/>
            <person name="Everett M.V."/>
            <person name="Foulon E."/>
            <person name="Grimwood J."/>
            <person name="Gundlach H."/>
            <person name="Henrissat B."/>
            <person name="Napoli C."/>
            <person name="McDonald S.M."/>
            <person name="Parker M.S."/>
            <person name="Rombauts S."/>
            <person name="Salamov A."/>
            <person name="Von Dassow P."/>
            <person name="Badger J.H."/>
            <person name="Coutinho P.M."/>
            <person name="Demir E."/>
            <person name="Dubchak I."/>
            <person name="Gentemann C."/>
            <person name="Eikrem W."/>
            <person name="Gready J.E."/>
            <person name="John U."/>
            <person name="Lanier W."/>
            <person name="Lindquist E.A."/>
            <person name="Lucas S."/>
            <person name="Mayer K.F."/>
            <person name="Moreau H."/>
            <person name="Not F."/>
            <person name="Otillar R."/>
            <person name="Panaud O."/>
            <person name="Pangilinan J."/>
            <person name="Paulsen I."/>
            <person name="Piegu B."/>
            <person name="Poliakov A."/>
            <person name="Robbens S."/>
            <person name="Schmutz J."/>
            <person name="Toulza E."/>
            <person name="Wyss T."/>
            <person name="Zelensky A."/>
            <person name="Zhou K."/>
            <person name="Armbrust E.V."/>
            <person name="Bhattacharya D."/>
            <person name="Goodenough U.W."/>
            <person name="Van de Peer Y."/>
            <person name="Grigoriev I.V."/>
        </authorList>
    </citation>
    <scope>NUCLEOTIDE SEQUENCE [LARGE SCALE GENOMIC DNA]</scope>
    <source>
        <strain evidence="6">RCC299 / NOUM17</strain>
    </source>
</reference>
<dbReference type="InParanoid" id="C1EE36"/>
<evidence type="ECO:0000313" key="5">
    <source>
        <dbReference type="EMBL" id="ACO66164.1"/>
    </source>
</evidence>